<dbReference type="GO" id="GO:0000026">
    <property type="term" value="F:alpha-1,2-mannosyltransferase activity"/>
    <property type="evidence" value="ECO:0007669"/>
    <property type="project" value="TreeGrafter"/>
</dbReference>
<dbReference type="EMBL" id="JARKIK010000014">
    <property type="protein sequence ID" value="KAK8747625.1"/>
    <property type="molecule type" value="Genomic_DNA"/>
</dbReference>
<dbReference type="GO" id="GO:0005789">
    <property type="term" value="C:endoplasmic reticulum membrane"/>
    <property type="evidence" value="ECO:0007669"/>
    <property type="project" value="UniProtKB-SubCell"/>
</dbReference>
<keyword evidence="3" id="KW-0808">Transferase</keyword>
<comment type="caution">
    <text evidence="9">The sequence shown here is derived from an EMBL/GenBank/DDBJ whole genome shotgun (WGS) entry which is preliminary data.</text>
</comment>
<dbReference type="EC" id="2.4.1.-" evidence="8"/>
<evidence type="ECO:0000313" key="9">
    <source>
        <dbReference type="EMBL" id="KAK8747625.1"/>
    </source>
</evidence>
<keyword evidence="10" id="KW-1185">Reference proteome</keyword>
<accession>A0AAW0Y6V5</accession>
<feature type="transmembrane region" description="Helical" evidence="8">
    <location>
        <begin position="57"/>
        <end position="75"/>
    </location>
</feature>
<feature type="non-terminal residue" evidence="9">
    <location>
        <position position="293"/>
    </location>
</feature>
<dbReference type="PANTHER" id="PTHR22760">
    <property type="entry name" value="GLYCOSYLTRANSFERASE"/>
    <property type="match status" value="1"/>
</dbReference>
<name>A0AAW0Y6V5_CHEQU</name>
<dbReference type="Pfam" id="PF03901">
    <property type="entry name" value="Glyco_transf_22"/>
    <property type="match status" value="1"/>
</dbReference>
<dbReference type="AlphaFoldDB" id="A0AAW0Y6V5"/>
<organism evidence="9 10">
    <name type="scientific">Cherax quadricarinatus</name>
    <name type="common">Australian red claw crayfish</name>
    <dbReference type="NCBI Taxonomy" id="27406"/>
    <lineage>
        <taxon>Eukaryota</taxon>
        <taxon>Metazoa</taxon>
        <taxon>Ecdysozoa</taxon>
        <taxon>Arthropoda</taxon>
        <taxon>Crustacea</taxon>
        <taxon>Multicrustacea</taxon>
        <taxon>Malacostraca</taxon>
        <taxon>Eumalacostraca</taxon>
        <taxon>Eucarida</taxon>
        <taxon>Decapoda</taxon>
        <taxon>Pleocyemata</taxon>
        <taxon>Astacidea</taxon>
        <taxon>Parastacoidea</taxon>
        <taxon>Parastacidae</taxon>
        <taxon>Cherax</taxon>
    </lineage>
</organism>
<evidence type="ECO:0000256" key="4">
    <source>
        <dbReference type="ARBA" id="ARBA00022692"/>
    </source>
</evidence>
<dbReference type="InterPro" id="IPR005599">
    <property type="entry name" value="GPI_mannosylTrfase"/>
</dbReference>
<dbReference type="PANTHER" id="PTHR22760:SF4">
    <property type="entry name" value="GPI MANNOSYLTRANSFERASE 3"/>
    <property type="match status" value="1"/>
</dbReference>
<comment type="subcellular location">
    <subcellularLocation>
        <location evidence="1 8">Endoplasmic reticulum membrane</location>
        <topology evidence="1 8">Multi-pass membrane protein</topology>
    </subcellularLocation>
</comment>
<evidence type="ECO:0000256" key="6">
    <source>
        <dbReference type="ARBA" id="ARBA00022989"/>
    </source>
</evidence>
<feature type="transmembrane region" description="Helical" evidence="8">
    <location>
        <begin position="198"/>
        <end position="221"/>
    </location>
</feature>
<keyword evidence="2 8" id="KW-0328">Glycosyltransferase</keyword>
<feature type="transmembrane region" description="Helical" evidence="8">
    <location>
        <begin position="163"/>
        <end position="186"/>
    </location>
</feature>
<keyword evidence="6 8" id="KW-1133">Transmembrane helix</keyword>
<keyword evidence="5 8" id="KW-0256">Endoplasmic reticulum</keyword>
<evidence type="ECO:0000313" key="10">
    <source>
        <dbReference type="Proteomes" id="UP001445076"/>
    </source>
</evidence>
<evidence type="ECO:0000256" key="3">
    <source>
        <dbReference type="ARBA" id="ARBA00022679"/>
    </source>
</evidence>
<evidence type="ECO:0000256" key="7">
    <source>
        <dbReference type="ARBA" id="ARBA00023136"/>
    </source>
</evidence>
<dbReference type="GO" id="GO:0006506">
    <property type="term" value="P:GPI anchor biosynthetic process"/>
    <property type="evidence" value="ECO:0007669"/>
    <property type="project" value="TreeGrafter"/>
</dbReference>
<reference evidence="9 10" key="1">
    <citation type="journal article" date="2024" name="BMC Genomics">
        <title>Genome assembly of redclaw crayfish (Cherax quadricarinatus) provides insights into its immune adaptation and hypoxia tolerance.</title>
        <authorList>
            <person name="Liu Z."/>
            <person name="Zheng J."/>
            <person name="Li H."/>
            <person name="Fang K."/>
            <person name="Wang S."/>
            <person name="He J."/>
            <person name="Zhou D."/>
            <person name="Weng S."/>
            <person name="Chi M."/>
            <person name="Gu Z."/>
            <person name="He J."/>
            <person name="Li F."/>
            <person name="Wang M."/>
        </authorList>
    </citation>
    <scope>NUCLEOTIDE SEQUENCE [LARGE SCALE GENOMIC DNA]</scope>
    <source>
        <strain evidence="9">ZL_2023a</strain>
    </source>
</reference>
<feature type="transmembrane region" description="Helical" evidence="8">
    <location>
        <begin position="6"/>
        <end position="26"/>
    </location>
</feature>
<keyword evidence="7 8" id="KW-0472">Membrane</keyword>
<dbReference type="Proteomes" id="UP001445076">
    <property type="component" value="Unassembled WGS sequence"/>
</dbReference>
<feature type="transmembrane region" description="Helical" evidence="8">
    <location>
        <begin position="107"/>
        <end position="126"/>
    </location>
</feature>
<keyword evidence="4 8" id="KW-0812">Transmembrane</keyword>
<evidence type="ECO:0000256" key="8">
    <source>
        <dbReference type="RuleBase" id="RU363075"/>
    </source>
</evidence>
<gene>
    <name evidence="9" type="ORF">OTU49_016502</name>
</gene>
<proteinExistence type="inferred from homology"/>
<evidence type="ECO:0000256" key="2">
    <source>
        <dbReference type="ARBA" id="ARBA00022676"/>
    </source>
</evidence>
<feature type="transmembrane region" description="Helical" evidence="8">
    <location>
        <begin position="256"/>
        <end position="275"/>
    </location>
</feature>
<evidence type="ECO:0000256" key="1">
    <source>
        <dbReference type="ARBA" id="ARBA00004477"/>
    </source>
</evidence>
<protein>
    <recommendedName>
        <fullName evidence="8">Mannosyltransferase</fullName>
        <ecNumber evidence="8">2.4.1.-</ecNumber>
    </recommendedName>
</protein>
<sequence length="293" mass="33658">MAKNPLWLFVLVRLLSVFIIQTWFVADEFWQATEIAHHLVFGYGYQTWEWQEGIRSVLYPAVLASIYKLLALVGLEYPFLLIHVPRVFHALAFAAGDYHIWKLSGMLYGKASAHWTAICLMTSWFLEYCAPRTLTSCAEMVSLSVALCQYPWRKQKGSCESGYLWLVGIACAVRPTAAIPFIPLCLQHLWFTHSKMWLLFKYIVIIVAVGVMSVGLDTWYYGELVVVPWRFAHFNALSGLASHYGVLPWHWYVTQGLPATLTTHLLPFMLAALFYPNRHKELLSICLWSVIVY</sequence>
<evidence type="ECO:0000256" key="5">
    <source>
        <dbReference type="ARBA" id="ARBA00022824"/>
    </source>
</evidence>
<comment type="similarity">
    <text evidence="8">Belongs to the glycosyltransferase 22 family.</text>
</comment>